<feature type="compositionally biased region" description="Polar residues" evidence="1">
    <location>
        <begin position="90"/>
        <end position="115"/>
    </location>
</feature>
<feature type="compositionally biased region" description="Polar residues" evidence="1">
    <location>
        <begin position="253"/>
        <end position="274"/>
    </location>
</feature>
<proteinExistence type="predicted"/>
<reference evidence="2" key="1">
    <citation type="submission" date="2023-07" db="EMBL/GenBank/DDBJ databases">
        <authorList>
            <person name="Stuckert A."/>
        </authorList>
    </citation>
    <scope>NUCLEOTIDE SEQUENCE</scope>
</reference>
<dbReference type="EMBL" id="CAUEEQ010055761">
    <property type="protein sequence ID" value="CAJ0962700.1"/>
    <property type="molecule type" value="Genomic_DNA"/>
</dbReference>
<feature type="compositionally biased region" description="Low complexity" evidence="1">
    <location>
        <begin position="296"/>
        <end position="317"/>
    </location>
</feature>
<organism evidence="2 3">
    <name type="scientific">Ranitomeya imitator</name>
    <name type="common">mimic poison frog</name>
    <dbReference type="NCBI Taxonomy" id="111125"/>
    <lineage>
        <taxon>Eukaryota</taxon>
        <taxon>Metazoa</taxon>
        <taxon>Chordata</taxon>
        <taxon>Craniata</taxon>
        <taxon>Vertebrata</taxon>
        <taxon>Euteleostomi</taxon>
        <taxon>Amphibia</taxon>
        <taxon>Batrachia</taxon>
        <taxon>Anura</taxon>
        <taxon>Neobatrachia</taxon>
        <taxon>Hyloidea</taxon>
        <taxon>Dendrobatidae</taxon>
        <taxon>Dendrobatinae</taxon>
        <taxon>Ranitomeya</taxon>
    </lineage>
</organism>
<protein>
    <submittedName>
        <fullName evidence="2">Uncharacterized protein</fullName>
    </submittedName>
</protein>
<sequence>MNIPPSRTESSSGFQDECGKSSIKPALLARGRFQRLKPNLIKATSRKGASEDKEVSSAPSTGHANGGTGVDFSGDSHSGKEENDMKIPESGSSQASWMSEINSYSPSLTQDSGVSQDPLKVLWTEGTRISETQDIKSAIKSAPLRLGQVQTPKPNLAGRHEQKADIDVKESKSFEASVCNAEKRPATDQINSSGAENAALPSGHTAPLCYACDPKCPQGPPTMTDPTVTSPPEWALSFSQSMASFTKVIESLQDPSRSRTTNPPAQENSPTAGESSACRGRSHFRHKRASRKRVRSSSPRPSGASASISSASRSRSPGTCSDQDSEPEFDGPLDLESPGYQSTIDSLIEAVNKSLQVDEELMTSHTDNSVSFKMTKRPHRVFANHPES</sequence>
<feature type="region of interest" description="Disordered" evidence="1">
    <location>
        <begin position="246"/>
        <end position="341"/>
    </location>
</feature>
<evidence type="ECO:0000256" key="1">
    <source>
        <dbReference type="SAM" id="MobiDB-lite"/>
    </source>
</evidence>
<feature type="region of interest" description="Disordered" evidence="1">
    <location>
        <begin position="1"/>
        <end position="115"/>
    </location>
</feature>
<feature type="compositionally biased region" description="Basic residues" evidence="1">
    <location>
        <begin position="280"/>
        <end position="295"/>
    </location>
</feature>
<evidence type="ECO:0000313" key="2">
    <source>
        <dbReference type="EMBL" id="CAJ0962700.1"/>
    </source>
</evidence>
<accession>A0ABN9M9R1</accession>
<feature type="region of interest" description="Disordered" evidence="1">
    <location>
        <begin position="143"/>
        <end position="165"/>
    </location>
</feature>
<keyword evidence="3" id="KW-1185">Reference proteome</keyword>
<feature type="compositionally biased region" description="Basic and acidic residues" evidence="1">
    <location>
        <begin position="77"/>
        <end position="87"/>
    </location>
</feature>
<feature type="region of interest" description="Disordered" evidence="1">
    <location>
        <begin position="180"/>
        <end position="204"/>
    </location>
</feature>
<comment type="caution">
    <text evidence="2">The sequence shown here is derived from an EMBL/GenBank/DDBJ whole genome shotgun (WGS) entry which is preliminary data.</text>
</comment>
<feature type="compositionally biased region" description="Acidic residues" evidence="1">
    <location>
        <begin position="323"/>
        <end position="333"/>
    </location>
</feature>
<feature type="region of interest" description="Disordered" evidence="1">
    <location>
        <begin position="368"/>
        <end position="388"/>
    </location>
</feature>
<name>A0ABN9M9R1_9NEOB</name>
<evidence type="ECO:0000313" key="3">
    <source>
        <dbReference type="Proteomes" id="UP001176940"/>
    </source>
</evidence>
<dbReference type="Proteomes" id="UP001176940">
    <property type="component" value="Unassembled WGS sequence"/>
</dbReference>
<gene>
    <name evidence="2" type="ORF">RIMI_LOCUS18358725</name>
</gene>
<feature type="compositionally biased region" description="Polar residues" evidence="1">
    <location>
        <begin position="1"/>
        <end position="14"/>
    </location>
</feature>